<dbReference type="Gene3D" id="3.90.1720.10">
    <property type="entry name" value="endopeptidase domain like (from Nostoc punctiforme)"/>
    <property type="match status" value="1"/>
</dbReference>
<dbReference type="AlphaFoldDB" id="A0A853JES0"/>
<reference evidence="7 8" key="1">
    <citation type="submission" date="2020-07" db="EMBL/GenBank/DDBJ databases">
        <title>Luteimonas sp. SJ-92.</title>
        <authorList>
            <person name="Huang X.-X."/>
            <person name="Xu L."/>
            <person name="Sun J.-Q."/>
        </authorList>
    </citation>
    <scope>NUCLEOTIDE SEQUENCE [LARGE SCALE GENOMIC DNA]</scope>
    <source>
        <strain evidence="7 8">SJ-92</strain>
    </source>
</reference>
<dbReference type="PROSITE" id="PS51935">
    <property type="entry name" value="NLPC_P60"/>
    <property type="match status" value="1"/>
</dbReference>
<evidence type="ECO:0000313" key="7">
    <source>
        <dbReference type="EMBL" id="NZA26998.1"/>
    </source>
</evidence>
<evidence type="ECO:0000259" key="6">
    <source>
        <dbReference type="PROSITE" id="PS51935"/>
    </source>
</evidence>
<feature type="domain" description="NlpC/P60" evidence="6">
    <location>
        <begin position="315"/>
        <end position="446"/>
    </location>
</feature>
<feature type="signal peptide" evidence="5">
    <location>
        <begin position="1"/>
        <end position="21"/>
    </location>
</feature>
<name>A0A853JES0_9GAMM</name>
<dbReference type="InterPro" id="IPR039439">
    <property type="entry name" value="SH3b1_dom"/>
</dbReference>
<dbReference type="InterPro" id="IPR027017">
    <property type="entry name" value="P60_peptidase_YkfC"/>
</dbReference>
<dbReference type="Proteomes" id="UP000578091">
    <property type="component" value="Unassembled WGS sequence"/>
</dbReference>
<dbReference type="InterPro" id="IPR051202">
    <property type="entry name" value="Peptidase_C40"/>
</dbReference>
<dbReference type="SUPFAM" id="SSF54001">
    <property type="entry name" value="Cysteine proteinases"/>
    <property type="match status" value="1"/>
</dbReference>
<evidence type="ECO:0000256" key="2">
    <source>
        <dbReference type="ARBA" id="ARBA00022670"/>
    </source>
</evidence>
<dbReference type="InterPro" id="IPR000064">
    <property type="entry name" value="NLP_P60_dom"/>
</dbReference>
<keyword evidence="2" id="KW-0645">Protease</keyword>
<dbReference type="Pfam" id="PF12913">
    <property type="entry name" value="SH3_6"/>
    <property type="match status" value="1"/>
</dbReference>
<accession>A0A853JES0</accession>
<comment type="similarity">
    <text evidence="1">Belongs to the peptidase C40 family.</text>
</comment>
<proteinExistence type="inferred from homology"/>
<keyword evidence="4" id="KW-0788">Thiol protease</keyword>
<dbReference type="GO" id="GO:0008234">
    <property type="term" value="F:cysteine-type peptidase activity"/>
    <property type="evidence" value="ECO:0007669"/>
    <property type="project" value="UniProtKB-KW"/>
</dbReference>
<dbReference type="PROSITE" id="PS51257">
    <property type="entry name" value="PROKAR_LIPOPROTEIN"/>
    <property type="match status" value="1"/>
</dbReference>
<dbReference type="PIRSF" id="PIRSF019015">
    <property type="entry name" value="P60_peptidase_YkfC"/>
    <property type="match status" value="1"/>
</dbReference>
<evidence type="ECO:0000256" key="4">
    <source>
        <dbReference type="ARBA" id="ARBA00022807"/>
    </source>
</evidence>
<evidence type="ECO:0000256" key="3">
    <source>
        <dbReference type="ARBA" id="ARBA00022801"/>
    </source>
</evidence>
<evidence type="ECO:0000256" key="5">
    <source>
        <dbReference type="SAM" id="SignalP"/>
    </source>
</evidence>
<comment type="caution">
    <text evidence="7">The sequence shown here is derived from an EMBL/GenBank/DDBJ whole genome shotgun (WGS) entry which is preliminary data.</text>
</comment>
<keyword evidence="3" id="KW-0378">Hydrolase</keyword>
<keyword evidence="8" id="KW-1185">Reference proteome</keyword>
<dbReference type="GO" id="GO:0006508">
    <property type="term" value="P:proteolysis"/>
    <property type="evidence" value="ECO:0007669"/>
    <property type="project" value="UniProtKB-KW"/>
</dbReference>
<keyword evidence="5" id="KW-0732">Signal</keyword>
<dbReference type="PANTHER" id="PTHR47053:SF1">
    <property type="entry name" value="MUREIN DD-ENDOPEPTIDASE MEPH-RELATED"/>
    <property type="match status" value="1"/>
</dbReference>
<dbReference type="RefSeq" id="WP_180678782.1">
    <property type="nucleotide sequence ID" value="NZ_JACCKA010000070.1"/>
</dbReference>
<sequence>MRSTHPLILLLALALSACAPALPAREPAHADRLPVHGVVAVDQRHLQPDYWIERLGPAAQRPYLDGAAIARQNAALVARDGSVQDISALPRTLPDATVREWIAALSSRPQGERYDATGAVLPATFFDALEAALALDAIPREQPTRYGLVVRRADLRTFPDATRVFSRPGDTDIDRFQESALFPGDAVAVAHASGDGEWLFVVSDRYSAWIERDAVALGERDTVLGYGSRSPALVVTGATARTVFNPERPEVSEVQLDMGVRVPLLADWPADRAVHGQHPLFGHVIELPARAADGSLALLPALLPRTADVSPQPLPLTPANVIAQGFKFLGERYGWGHSYNARDCSGFVSEVYRSMGVQVPRNTRDQSVSPALDRTLFDESDDHEARLAEVAKLQPGDLVYIPGHVMMVIGRENGVTYTIHDTTGIGYLDAGGDLVRVPLNGVVVTPLEPLMAGEDTPTVDRITSIVRIR</sequence>
<dbReference type="InterPro" id="IPR038765">
    <property type="entry name" value="Papain-like_cys_pep_sf"/>
</dbReference>
<dbReference type="PANTHER" id="PTHR47053">
    <property type="entry name" value="MUREIN DD-ENDOPEPTIDASE MEPH-RELATED"/>
    <property type="match status" value="1"/>
</dbReference>
<gene>
    <name evidence="7" type="ORF">H0E84_11460</name>
</gene>
<feature type="chain" id="PRO_5032901505" evidence="5">
    <location>
        <begin position="22"/>
        <end position="469"/>
    </location>
</feature>
<dbReference type="EMBL" id="JACCKA010000070">
    <property type="protein sequence ID" value="NZA26998.1"/>
    <property type="molecule type" value="Genomic_DNA"/>
</dbReference>
<dbReference type="Pfam" id="PF00877">
    <property type="entry name" value="NLPC_P60"/>
    <property type="match status" value="1"/>
</dbReference>
<organism evidence="7 8">
    <name type="scientific">Luteimonas salinisoli</name>
    <dbReference type="NCBI Taxonomy" id="2752307"/>
    <lineage>
        <taxon>Bacteria</taxon>
        <taxon>Pseudomonadati</taxon>
        <taxon>Pseudomonadota</taxon>
        <taxon>Gammaproteobacteria</taxon>
        <taxon>Lysobacterales</taxon>
        <taxon>Lysobacteraceae</taxon>
        <taxon>Luteimonas</taxon>
    </lineage>
</organism>
<evidence type="ECO:0000256" key="1">
    <source>
        <dbReference type="ARBA" id="ARBA00007074"/>
    </source>
</evidence>
<protein>
    <submittedName>
        <fullName evidence="7">SH3 domain-containing protein</fullName>
    </submittedName>
</protein>
<evidence type="ECO:0000313" key="8">
    <source>
        <dbReference type="Proteomes" id="UP000578091"/>
    </source>
</evidence>